<protein>
    <submittedName>
        <fullName evidence="2">Partitioning defective 3-like protein</fullName>
    </submittedName>
</protein>
<proteinExistence type="predicted"/>
<dbReference type="EMBL" id="QBIY01011906">
    <property type="protein sequence ID" value="RXN28041.1"/>
    <property type="molecule type" value="Genomic_DNA"/>
</dbReference>
<name>A0A498N5G3_LABRO</name>
<dbReference type="AlphaFoldDB" id="A0A498N5G3"/>
<sequence length="198" mass="22441">MGISVGAVMKLLFSSIQHDSNPPPALSLPAFSTKWLSIETYPSLLISLPYSQKEAMPMRNPDPRLTPRYEDVERQYASLPRRAPAEPSEYPVQPWAGHRDPTHYPNPQSGYHPSYPPRDNYPRPVDPRQNDSGFYHPPPQQRGPLRQDVPPSPTIPLRGPRFDTMNRGGYRNSSPERYAYGEARHSDPRQKSPMTAAV</sequence>
<accession>A0A498N5G3</accession>
<comment type="caution">
    <text evidence="2">The sequence shown here is derived from an EMBL/GenBank/DDBJ whole genome shotgun (WGS) entry which is preliminary data.</text>
</comment>
<organism evidence="2 3">
    <name type="scientific">Labeo rohita</name>
    <name type="common">Indian major carp</name>
    <name type="synonym">Cyprinus rohita</name>
    <dbReference type="NCBI Taxonomy" id="84645"/>
    <lineage>
        <taxon>Eukaryota</taxon>
        <taxon>Metazoa</taxon>
        <taxon>Chordata</taxon>
        <taxon>Craniata</taxon>
        <taxon>Vertebrata</taxon>
        <taxon>Euteleostomi</taxon>
        <taxon>Actinopterygii</taxon>
        <taxon>Neopterygii</taxon>
        <taxon>Teleostei</taxon>
        <taxon>Ostariophysi</taxon>
        <taxon>Cypriniformes</taxon>
        <taxon>Cyprinidae</taxon>
        <taxon>Labeoninae</taxon>
        <taxon>Labeonini</taxon>
        <taxon>Labeo</taxon>
    </lineage>
</organism>
<reference evidence="2 3" key="1">
    <citation type="submission" date="2018-03" db="EMBL/GenBank/DDBJ databases">
        <title>Draft genome sequence of Rohu Carp (Labeo rohita).</title>
        <authorList>
            <person name="Das P."/>
            <person name="Kushwaha B."/>
            <person name="Joshi C.G."/>
            <person name="Kumar D."/>
            <person name="Nagpure N.S."/>
            <person name="Sahoo L."/>
            <person name="Das S.P."/>
            <person name="Bit A."/>
            <person name="Patnaik S."/>
            <person name="Meher P.K."/>
            <person name="Jayasankar P."/>
            <person name="Koringa P.G."/>
            <person name="Patel N.V."/>
            <person name="Hinsu A.T."/>
            <person name="Kumar R."/>
            <person name="Pandey M."/>
            <person name="Agarwal S."/>
            <person name="Srivastava S."/>
            <person name="Singh M."/>
            <person name="Iquebal M.A."/>
            <person name="Jaiswal S."/>
            <person name="Angadi U.B."/>
            <person name="Kumar N."/>
            <person name="Raza M."/>
            <person name="Shah T.M."/>
            <person name="Rai A."/>
            <person name="Jena J.K."/>
        </authorList>
    </citation>
    <scope>NUCLEOTIDE SEQUENCE [LARGE SCALE GENOMIC DNA]</scope>
    <source>
        <strain evidence="2">DASCIFA01</strain>
        <tissue evidence="2">Testis</tissue>
    </source>
</reference>
<evidence type="ECO:0000313" key="3">
    <source>
        <dbReference type="Proteomes" id="UP000290572"/>
    </source>
</evidence>
<evidence type="ECO:0000313" key="2">
    <source>
        <dbReference type="EMBL" id="RXN28041.1"/>
    </source>
</evidence>
<feature type="region of interest" description="Disordered" evidence="1">
    <location>
        <begin position="79"/>
        <end position="198"/>
    </location>
</feature>
<gene>
    <name evidence="2" type="ORF">ROHU_019546</name>
</gene>
<evidence type="ECO:0000256" key="1">
    <source>
        <dbReference type="SAM" id="MobiDB-lite"/>
    </source>
</evidence>
<dbReference type="Proteomes" id="UP000290572">
    <property type="component" value="Unassembled WGS sequence"/>
</dbReference>
<keyword evidence="3" id="KW-1185">Reference proteome</keyword>
<dbReference type="STRING" id="84645.A0A498N5G3"/>